<dbReference type="AlphaFoldDB" id="A0A2S8HU28"/>
<accession>A0A2S8HU28</accession>
<feature type="region of interest" description="Disordered" evidence="1">
    <location>
        <begin position="51"/>
        <end position="71"/>
    </location>
</feature>
<evidence type="ECO:0000313" key="3">
    <source>
        <dbReference type="Proteomes" id="UP000239687"/>
    </source>
</evidence>
<evidence type="ECO:0000313" key="2">
    <source>
        <dbReference type="EMBL" id="PQP05895.1"/>
    </source>
</evidence>
<comment type="caution">
    <text evidence="2">The sequence shown here is derived from an EMBL/GenBank/DDBJ whole genome shotgun (WGS) entry which is preliminary data.</text>
</comment>
<dbReference type="EMBL" id="PUIN01000002">
    <property type="protein sequence ID" value="PQP05895.1"/>
    <property type="molecule type" value="Genomic_DNA"/>
</dbReference>
<organism evidence="2 3">
    <name type="scientific">Pseudomonas frederiksbergensis</name>
    <dbReference type="NCBI Taxonomy" id="104087"/>
    <lineage>
        <taxon>Bacteria</taxon>
        <taxon>Pseudomonadati</taxon>
        <taxon>Pseudomonadota</taxon>
        <taxon>Gammaproteobacteria</taxon>
        <taxon>Pseudomonadales</taxon>
        <taxon>Pseudomonadaceae</taxon>
        <taxon>Pseudomonas</taxon>
    </lineage>
</organism>
<dbReference type="Proteomes" id="UP000239687">
    <property type="component" value="Unassembled WGS sequence"/>
</dbReference>
<protein>
    <submittedName>
        <fullName evidence="2">Uncharacterized protein</fullName>
    </submittedName>
</protein>
<proteinExistence type="predicted"/>
<gene>
    <name evidence="2" type="ORF">C5612_04465</name>
</gene>
<name>A0A2S8HU28_9PSED</name>
<evidence type="ECO:0000256" key="1">
    <source>
        <dbReference type="SAM" id="MobiDB-lite"/>
    </source>
</evidence>
<sequence length="71" mass="7595">MGAGLAAKNDNAFYLTHHGVTIAGKPRSHRIGLQKGRFMRLFLWAPFGLSSGSPVPPLEPGVAQGITDDHQ</sequence>
<reference evidence="2 3" key="1">
    <citation type="submission" date="2018-02" db="EMBL/GenBank/DDBJ databases">
        <title>Draft genome sequencing of Pseudomonas frederiksbergensis 11-D3.</title>
        <authorList>
            <person name="Zheng B.-X."/>
        </authorList>
    </citation>
    <scope>NUCLEOTIDE SEQUENCE [LARGE SCALE GENOMIC DNA]</scope>
    <source>
        <strain evidence="2 3">11-D3</strain>
    </source>
</reference>